<protein>
    <submittedName>
        <fullName evidence="1">Uncharacterized protein</fullName>
    </submittedName>
</protein>
<sequence>MPKLSILEKNSYINILIKDNGIWVHLAYMDYNANREYILSDYTDLNALKFLLDDNVFTKEFWFDFFSNLEAVFNWNIVDRDNASIFTFRPF</sequence>
<feature type="non-terminal residue" evidence="1">
    <location>
        <position position="91"/>
    </location>
</feature>
<organism evidence="1 2">
    <name type="scientific">Candidatus Dojkabacteria bacterium</name>
    <dbReference type="NCBI Taxonomy" id="2099670"/>
    <lineage>
        <taxon>Bacteria</taxon>
        <taxon>Candidatus Dojkabacteria</taxon>
    </lineage>
</organism>
<comment type="caution">
    <text evidence="1">The sequence shown here is derived from an EMBL/GenBank/DDBJ whole genome shotgun (WGS) entry which is preliminary data.</text>
</comment>
<name>A0A847D0Z5_9BACT</name>
<evidence type="ECO:0000313" key="1">
    <source>
        <dbReference type="EMBL" id="NLD25110.1"/>
    </source>
</evidence>
<evidence type="ECO:0000313" key="2">
    <source>
        <dbReference type="Proteomes" id="UP000545876"/>
    </source>
</evidence>
<dbReference type="AlphaFoldDB" id="A0A847D0Z5"/>
<dbReference type="Proteomes" id="UP000545876">
    <property type="component" value="Unassembled WGS sequence"/>
</dbReference>
<proteinExistence type="predicted"/>
<reference evidence="1 2" key="1">
    <citation type="journal article" date="2020" name="Biotechnol. Biofuels">
        <title>New insights from the biogas microbiome by comprehensive genome-resolved metagenomics of nearly 1600 species originating from multiple anaerobic digesters.</title>
        <authorList>
            <person name="Campanaro S."/>
            <person name="Treu L."/>
            <person name="Rodriguez-R L.M."/>
            <person name="Kovalovszki A."/>
            <person name="Ziels R.M."/>
            <person name="Maus I."/>
            <person name="Zhu X."/>
            <person name="Kougias P.G."/>
            <person name="Basile A."/>
            <person name="Luo G."/>
            <person name="Schluter A."/>
            <person name="Konstantinidis K.T."/>
            <person name="Angelidaki I."/>
        </authorList>
    </citation>
    <scope>NUCLEOTIDE SEQUENCE [LARGE SCALE GENOMIC DNA]</scope>
    <source>
        <strain evidence="1">AS06rmzACSIP_65</strain>
    </source>
</reference>
<dbReference type="EMBL" id="JAAZBX010000001">
    <property type="protein sequence ID" value="NLD25110.1"/>
    <property type="molecule type" value="Genomic_DNA"/>
</dbReference>
<gene>
    <name evidence="1" type="ORF">GX656_00510</name>
</gene>
<accession>A0A847D0Z5</accession>